<dbReference type="InterPro" id="IPR052980">
    <property type="entry name" value="Crinkler_effector"/>
</dbReference>
<protein>
    <submittedName>
        <fullName evidence="3">Retrotransposon hot spot (RHS) protein</fullName>
    </submittedName>
</protein>
<dbReference type="GeneID" id="39982989"/>
<dbReference type="NCBIfam" id="TIGR01631">
    <property type="entry name" value="Trypano_RHS"/>
    <property type="match status" value="1"/>
</dbReference>
<gene>
    <name evidence="3" type="ORF">TM35_000061720</name>
</gene>
<accession>A0A1X0P2K8</accession>
<feature type="domain" description="Retrotransposon hot spot protein N-terminal" evidence="2">
    <location>
        <begin position="3"/>
        <end position="109"/>
    </location>
</feature>
<feature type="non-terminal residue" evidence="3">
    <location>
        <position position="1"/>
    </location>
</feature>
<dbReference type="InterPro" id="IPR046835">
    <property type="entry name" value="RHS_N"/>
</dbReference>
<evidence type="ECO:0000259" key="2">
    <source>
        <dbReference type="Pfam" id="PF20445"/>
    </source>
</evidence>
<organism evidence="3 4">
    <name type="scientific">Trypanosoma theileri</name>
    <dbReference type="NCBI Taxonomy" id="67003"/>
    <lineage>
        <taxon>Eukaryota</taxon>
        <taxon>Discoba</taxon>
        <taxon>Euglenozoa</taxon>
        <taxon>Kinetoplastea</taxon>
        <taxon>Metakinetoplastina</taxon>
        <taxon>Trypanosomatida</taxon>
        <taxon>Trypanosomatidae</taxon>
        <taxon>Trypanosoma</taxon>
    </lineage>
</organism>
<dbReference type="RefSeq" id="XP_028885233.1">
    <property type="nucleotide sequence ID" value="XM_029023209.1"/>
</dbReference>
<dbReference type="AlphaFoldDB" id="A0A1X0P2K8"/>
<sequence length="617" mass="71689">GVYESVYNATWHYVEGVDGRGFGMQVKEGHPPQAWTENEVMNGSVEDDNDNEKPEDGRLELMLLTSKNGWSYTEFRMRKSCDIYVNKEVMRVWYKILRDLDEYFGNHVDANKKLTPYVLIGTPGIGKSFAAGSFLLYQLLHYNAKKLPVVAHFIRGGAYLFEKKSDGGKVTWYEEEMAISVVQDFFKQGEENKEKIGYIIYDVNERSPMPPDALPPSGWGMIVISSPNENHYKGWDKQKVAKRIVINCPSVREIKAICAWEKRNQSKELKNFWKEIKERINNIGPLPRYIFNKNAYLRQYNEVKSSLNCITERTISEYKNILRGDGEWNDKSPSQDLLKVYRLVIGNVDLPRIAAFNDELNKSILVRVMEICRAPYLKFFFTDRGMIIAEHFEKLGVIAFTAKNFVTALSKEPKIIQPPDERVSKKSVLQRRDSVPYASNGYDIFPTGINDASRRIEYNMLYRPSISNFPLVDGFYFVKSEEERVTMIGIQTTTAKRHETTVTAVIEFNRYLKNCFSDWTNVSKKVSWEIIYIQPYDTDERRQIKKWQGCTLNESGNYSLEQQEVTAKFWNEKVNQYQVNLSLGMAVRLVEALEGVRKEEKLSKIEDLIQIRRQEMH</sequence>
<dbReference type="Pfam" id="PF07999">
    <property type="entry name" value="RHSP"/>
    <property type="match status" value="1"/>
</dbReference>
<dbReference type="STRING" id="67003.A0A1X0P2K8"/>
<reference evidence="3 4" key="1">
    <citation type="submission" date="2017-03" db="EMBL/GenBank/DDBJ databases">
        <title>An alternative strategy for trypanosome survival in the mammalian bloodstream revealed through genome and transcriptome analysis of the ubiquitous bovine parasite Trypanosoma (Megatrypanum) theileri.</title>
        <authorList>
            <person name="Kelly S."/>
            <person name="Ivens A."/>
            <person name="Mott A."/>
            <person name="O'Neill E."/>
            <person name="Emms D."/>
            <person name="Macleod O."/>
            <person name="Voorheis P."/>
            <person name="Matthews J."/>
            <person name="Matthews K."/>
            <person name="Carrington M."/>
        </authorList>
    </citation>
    <scope>NUCLEOTIDE SEQUENCE [LARGE SCALE GENOMIC DNA]</scope>
    <source>
        <strain evidence="3">Edinburgh</strain>
    </source>
</reference>
<evidence type="ECO:0000259" key="1">
    <source>
        <dbReference type="Pfam" id="PF07999"/>
    </source>
</evidence>
<feature type="domain" description="Retrotransposon hot spot protein,C-terminal" evidence="1">
    <location>
        <begin position="118"/>
        <end position="414"/>
    </location>
</feature>
<dbReference type="Proteomes" id="UP000192257">
    <property type="component" value="Unassembled WGS sequence"/>
</dbReference>
<name>A0A1X0P2K8_9TRYP</name>
<evidence type="ECO:0000313" key="3">
    <source>
        <dbReference type="EMBL" id="ORC91167.1"/>
    </source>
</evidence>
<evidence type="ECO:0000313" key="4">
    <source>
        <dbReference type="Proteomes" id="UP000192257"/>
    </source>
</evidence>
<dbReference type="EMBL" id="NBCO01000006">
    <property type="protein sequence ID" value="ORC91167.1"/>
    <property type="molecule type" value="Genomic_DNA"/>
</dbReference>
<comment type="caution">
    <text evidence="3">The sequence shown here is derived from an EMBL/GenBank/DDBJ whole genome shotgun (WGS) entry which is preliminary data.</text>
</comment>
<dbReference type="PANTHER" id="PTHR33129:SF3">
    <property type="entry name" value="HOT SPOT (RHS) PROTEIN, PUTATIVE-RELATED"/>
    <property type="match status" value="1"/>
</dbReference>
<keyword evidence="4" id="KW-1185">Reference proteome</keyword>
<proteinExistence type="predicted"/>
<dbReference type="InterPro" id="IPR046836">
    <property type="entry name" value="RHS_C"/>
</dbReference>
<dbReference type="InterPro" id="IPR006518">
    <property type="entry name" value="Trypano_RHS"/>
</dbReference>
<dbReference type="OrthoDB" id="252952at2759"/>
<dbReference type="PANTHER" id="PTHR33129">
    <property type="entry name" value="PROTEIN KINASE DOMAIN-CONTAINING PROTEIN-RELATED"/>
    <property type="match status" value="1"/>
</dbReference>
<dbReference type="Pfam" id="PF20445">
    <property type="entry name" value="RHS_N"/>
    <property type="match status" value="1"/>
</dbReference>
<dbReference type="VEuPathDB" id="TriTrypDB:TM35_000061720"/>